<evidence type="ECO:0000256" key="1">
    <source>
        <dbReference type="ARBA" id="ARBA00008748"/>
    </source>
</evidence>
<dbReference type="EC" id="2.7.2.1" evidence="6"/>
<dbReference type="InterPro" id="IPR043129">
    <property type="entry name" value="ATPase_NBD"/>
</dbReference>
<dbReference type="HAMAP" id="MF_00020">
    <property type="entry name" value="Acetate_kinase"/>
    <property type="match status" value="1"/>
</dbReference>
<dbReference type="Pfam" id="PF00871">
    <property type="entry name" value="Acetate_kinase"/>
    <property type="match status" value="1"/>
</dbReference>
<keyword evidence="2 6" id="KW-0808">Transferase</keyword>
<dbReference type="Proteomes" id="UP001228690">
    <property type="component" value="Chromosome"/>
</dbReference>
<feature type="site" description="Transition state stabilizer" evidence="6">
    <location>
        <position position="239"/>
    </location>
</feature>
<feature type="binding site" evidence="6">
    <location>
        <position position="385"/>
    </location>
    <ligand>
        <name>Mg(2+)</name>
        <dbReference type="ChEBI" id="CHEBI:18420"/>
    </ligand>
</feature>
<keyword evidence="4 6" id="KW-0418">Kinase</keyword>
<dbReference type="PIRSF" id="PIRSF000722">
    <property type="entry name" value="Acetate_prop_kin"/>
    <property type="match status" value="1"/>
</dbReference>
<feature type="binding site" evidence="6">
    <location>
        <position position="14"/>
    </location>
    <ligand>
        <name>ATP</name>
        <dbReference type="ChEBI" id="CHEBI:30616"/>
    </ligand>
</feature>
<comment type="cofactor">
    <cofactor evidence="6">
        <name>Mg(2+)</name>
        <dbReference type="ChEBI" id="CHEBI:18420"/>
    </cofactor>
    <cofactor evidence="6">
        <name>Mn(2+)</name>
        <dbReference type="ChEBI" id="CHEBI:29035"/>
    </cofactor>
    <text evidence="6">Mg(2+). Can also accept Mn(2+).</text>
</comment>
<comment type="caution">
    <text evidence="6">Lacks conserved residue(s) required for the propagation of feature annotation.</text>
</comment>
<comment type="subcellular location">
    <subcellularLocation>
        <location evidence="6">Cytoplasm</location>
    </subcellularLocation>
</comment>
<dbReference type="PROSITE" id="PS01075">
    <property type="entry name" value="ACETATE_KINASE_1"/>
    <property type="match status" value="1"/>
</dbReference>
<dbReference type="PANTHER" id="PTHR21060:SF15">
    <property type="entry name" value="ACETATE KINASE-RELATED"/>
    <property type="match status" value="1"/>
</dbReference>
<comment type="subunit">
    <text evidence="6">Homodimer.</text>
</comment>
<dbReference type="EMBL" id="CP123443">
    <property type="protein sequence ID" value="WGK68235.1"/>
    <property type="molecule type" value="Genomic_DNA"/>
</dbReference>
<reference evidence="8 9" key="1">
    <citation type="submission" date="2023-04" db="EMBL/GenBank/DDBJ databases">
        <title>Spirochaete genome identified in red abalone sample constitutes a novel genus.</title>
        <authorList>
            <person name="Sharma S.P."/>
            <person name="Purcell C.M."/>
            <person name="Hyde J.R."/>
            <person name="Severin A.J."/>
        </authorList>
    </citation>
    <scope>NUCLEOTIDE SEQUENCE [LARGE SCALE GENOMIC DNA]</scope>
    <source>
        <strain evidence="8 9">SP-2023</strain>
    </source>
</reference>
<dbReference type="PROSITE" id="PS01076">
    <property type="entry name" value="ACETATE_KINASE_2"/>
    <property type="match status" value="1"/>
</dbReference>
<keyword evidence="6" id="KW-0963">Cytoplasm</keyword>
<comment type="pathway">
    <text evidence="6">Metabolic intermediate biosynthesis; acetyl-CoA biosynthesis; acetyl-CoA from acetate: step 1/2.</text>
</comment>
<evidence type="ECO:0000256" key="5">
    <source>
        <dbReference type="ARBA" id="ARBA00022840"/>
    </source>
</evidence>
<feature type="binding site" evidence="6">
    <location>
        <begin position="206"/>
        <end position="210"/>
    </location>
    <ligand>
        <name>ATP</name>
        <dbReference type="ChEBI" id="CHEBI:30616"/>
    </ligand>
</feature>
<feature type="active site" description="Proton donor/acceptor" evidence="6">
    <location>
        <position position="146"/>
    </location>
</feature>
<gene>
    <name evidence="6" type="primary">ackA</name>
    <name evidence="8" type="ORF">P0082_07030</name>
</gene>
<dbReference type="PRINTS" id="PR00471">
    <property type="entry name" value="ACETATEKNASE"/>
</dbReference>
<evidence type="ECO:0000256" key="7">
    <source>
        <dbReference type="RuleBase" id="RU003835"/>
    </source>
</evidence>
<keyword evidence="5 6" id="KW-0067">ATP-binding</keyword>
<dbReference type="NCBIfam" id="TIGR00016">
    <property type="entry name" value="ackA"/>
    <property type="match status" value="1"/>
</dbReference>
<accession>A0ABY8MFW7</accession>
<evidence type="ECO:0000256" key="2">
    <source>
        <dbReference type="ARBA" id="ARBA00022679"/>
    </source>
</evidence>
<dbReference type="InterPro" id="IPR023865">
    <property type="entry name" value="Aliphatic_acid_kinase_CS"/>
</dbReference>
<proteinExistence type="inferred from homology"/>
<dbReference type="SUPFAM" id="SSF53067">
    <property type="entry name" value="Actin-like ATPase domain"/>
    <property type="match status" value="2"/>
</dbReference>
<comment type="function">
    <text evidence="6">Catalyzes the formation of acetyl phosphate from acetate and ATP. Can also catalyze the reverse reaction.</text>
</comment>
<keyword evidence="6" id="KW-0479">Metal-binding</keyword>
<feature type="binding site" evidence="6">
    <location>
        <begin position="281"/>
        <end position="283"/>
    </location>
    <ligand>
        <name>ATP</name>
        <dbReference type="ChEBI" id="CHEBI:30616"/>
    </ligand>
</feature>
<name>A0ABY8MFW7_9SPIO</name>
<evidence type="ECO:0000313" key="8">
    <source>
        <dbReference type="EMBL" id="WGK68235.1"/>
    </source>
</evidence>
<dbReference type="PANTHER" id="PTHR21060">
    <property type="entry name" value="ACETATE KINASE"/>
    <property type="match status" value="1"/>
</dbReference>
<dbReference type="RefSeq" id="WP_326926406.1">
    <property type="nucleotide sequence ID" value="NZ_CP123443.1"/>
</dbReference>
<comment type="catalytic activity">
    <reaction evidence="6">
        <text>acetate + ATP = acetyl phosphate + ADP</text>
        <dbReference type="Rhea" id="RHEA:11352"/>
        <dbReference type="ChEBI" id="CHEBI:22191"/>
        <dbReference type="ChEBI" id="CHEBI:30089"/>
        <dbReference type="ChEBI" id="CHEBI:30616"/>
        <dbReference type="ChEBI" id="CHEBI:456216"/>
        <dbReference type="EC" id="2.7.2.1"/>
    </reaction>
</comment>
<feature type="binding site" evidence="6">
    <location>
        <position position="7"/>
    </location>
    <ligand>
        <name>Mg(2+)</name>
        <dbReference type="ChEBI" id="CHEBI:18420"/>
    </ligand>
</feature>
<keyword evidence="6" id="KW-0460">Magnesium</keyword>
<evidence type="ECO:0000256" key="4">
    <source>
        <dbReference type="ARBA" id="ARBA00022777"/>
    </source>
</evidence>
<dbReference type="InterPro" id="IPR000890">
    <property type="entry name" value="Aliphatic_acid_kin_short-chain"/>
</dbReference>
<sequence>MLILTLNCGSSSAKFQICDWEAKEILLVGMIERIGQFNTRLEISLQDGSGYEKKQDCENHEQALSWVIDEISRSGAVTSLEKIKAVGHRMLHGGEQFTKSTIINDETMRVFESLVSLGPLHMPPNISGVKAMQKALPQATHCAIMDTAWHQTMLPKTFMYAIPYEWYQDHKIRRYGFHGTSFLYTAKRAAALLGKKATETNLIIAHIGNGASMCAVKDGVCVDTTMGLTPLEGLVMGTRSGDIDPAIIPFMMDCLHCDPKDIDNYLNKNSGILGITGDTTDRRDVYEKCQQGDSRAKLAFDMECYRVRKQIGAYTAALGRVDAIIFTAGVGEMSPGYRKGMVDGLEMLGIRLNEEKNAISHSRNCETRISEDDSPVRIFVIPTDEELVMTADAVALMDGSYDIHTNFHYHFADASYENPARERNLLKNLKKNPGLKNIIARAPARP</sequence>
<evidence type="ECO:0000313" key="9">
    <source>
        <dbReference type="Proteomes" id="UP001228690"/>
    </source>
</evidence>
<comment type="similarity">
    <text evidence="1 6 7">Belongs to the acetokinase family.</text>
</comment>
<evidence type="ECO:0000256" key="3">
    <source>
        <dbReference type="ARBA" id="ARBA00022741"/>
    </source>
</evidence>
<dbReference type="CDD" id="cd24010">
    <property type="entry name" value="ASKHA_NBD_AcK_PK"/>
    <property type="match status" value="1"/>
</dbReference>
<protein>
    <recommendedName>
        <fullName evidence="6">Acetate kinase</fullName>
        <ecNumber evidence="6">2.7.2.1</ecNumber>
    </recommendedName>
    <alternativeName>
        <fullName evidence="6">Acetokinase</fullName>
    </alternativeName>
</protein>
<dbReference type="GO" id="GO:0008776">
    <property type="term" value="F:acetate kinase activity"/>
    <property type="evidence" value="ECO:0007669"/>
    <property type="project" value="UniProtKB-EC"/>
</dbReference>
<dbReference type="Gene3D" id="3.30.420.40">
    <property type="match status" value="2"/>
</dbReference>
<feature type="site" description="Transition state stabilizer" evidence="6">
    <location>
        <position position="178"/>
    </location>
</feature>
<feature type="binding site" evidence="6">
    <location>
        <position position="89"/>
    </location>
    <ligand>
        <name>substrate</name>
    </ligand>
</feature>
<keyword evidence="9" id="KW-1185">Reference proteome</keyword>
<dbReference type="InterPro" id="IPR004372">
    <property type="entry name" value="Ac/propionate_kinase"/>
</dbReference>
<organism evidence="8 9">
    <name type="scientific">Candidatus Haliotispira prima</name>
    <dbReference type="NCBI Taxonomy" id="3034016"/>
    <lineage>
        <taxon>Bacteria</taxon>
        <taxon>Pseudomonadati</taxon>
        <taxon>Spirochaetota</taxon>
        <taxon>Spirochaetia</taxon>
        <taxon>Spirochaetales</taxon>
        <taxon>Spirochaetaceae</taxon>
        <taxon>Candidatus Haliotispira</taxon>
    </lineage>
</organism>
<evidence type="ECO:0000256" key="6">
    <source>
        <dbReference type="HAMAP-Rule" id="MF_00020"/>
    </source>
</evidence>
<keyword evidence="3 6" id="KW-0547">Nucleotide-binding</keyword>